<keyword evidence="6" id="KW-0805">Transcription regulation</keyword>
<organism evidence="15 16">
    <name type="scientific">Ranatra chinensis</name>
    <dbReference type="NCBI Taxonomy" id="642074"/>
    <lineage>
        <taxon>Eukaryota</taxon>
        <taxon>Metazoa</taxon>
        <taxon>Ecdysozoa</taxon>
        <taxon>Arthropoda</taxon>
        <taxon>Hexapoda</taxon>
        <taxon>Insecta</taxon>
        <taxon>Pterygota</taxon>
        <taxon>Neoptera</taxon>
        <taxon>Paraneoptera</taxon>
        <taxon>Hemiptera</taxon>
        <taxon>Heteroptera</taxon>
        <taxon>Panheteroptera</taxon>
        <taxon>Nepomorpha</taxon>
        <taxon>Nepidae</taxon>
        <taxon>Ranatrinae</taxon>
        <taxon>Ranatra</taxon>
    </lineage>
</organism>
<dbReference type="PROSITE" id="PS01359">
    <property type="entry name" value="ZF_PHD_1"/>
    <property type="match status" value="1"/>
</dbReference>
<evidence type="ECO:0000256" key="6">
    <source>
        <dbReference type="ARBA" id="ARBA00023015"/>
    </source>
</evidence>
<dbReference type="InterPro" id="IPR022056">
    <property type="entry name" value="CpG-bd_C"/>
</dbReference>
<evidence type="ECO:0000256" key="5">
    <source>
        <dbReference type="ARBA" id="ARBA00022833"/>
    </source>
</evidence>
<dbReference type="Pfam" id="PF00628">
    <property type="entry name" value="PHD"/>
    <property type="match status" value="1"/>
</dbReference>
<feature type="domain" description="CXXC-type" evidence="14">
    <location>
        <begin position="117"/>
        <end position="163"/>
    </location>
</feature>
<evidence type="ECO:0000256" key="10">
    <source>
        <dbReference type="ARBA" id="ARBA00023828"/>
    </source>
</evidence>
<sequence length="279" mass="31946">EEIARQFQLPERKSKIATLLKQDGQAYCICRSSDSSRFMIGCDSCEEWYHGDCIGITQKEAKHIKQYFCERCQEEDPSLETKFKPIKSQEIDHFDHQIQGVLIVRSLINKYILERKIAASRGSCGECSNCRRTHDCGDCRICKDGKKSGVIRRREKCLNRICIKTGVRVKPYNSDSSSDGEISYRIANSAIKDGMQCYGPGCTQIAKPNSKYCSHNCGVKLATNRVYQVLPQRIQEWSLSPSIAEQLNRKQLESIRKSQEEARAALQELDKRHMVIFSY</sequence>
<dbReference type="InterPro" id="IPR019786">
    <property type="entry name" value="Zinc_finger_PHD-type_CS"/>
</dbReference>
<accession>A0ABD0YFJ6</accession>
<dbReference type="EMBL" id="JBFDAA010000008">
    <property type="protein sequence ID" value="KAL1129879.1"/>
    <property type="molecule type" value="Genomic_DNA"/>
</dbReference>
<dbReference type="PROSITE" id="PS51058">
    <property type="entry name" value="ZF_CXXC"/>
    <property type="match status" value="1"/>
</dbReference>
<dbReference type="FunFam" id="3.30.40.10:FF:000138">
    <property type="entry name" value="CXXC-type zinc finger protein 1"/>
    <property type="match status" value="1"/>
</dbReference>
<comment type="subcellular location">
    <subcellularLocation>
        <location evidence="1">Nucleus</location>
    </subcellularLocation>
</comment>
<keyword evidence="3" id="KW-0479">Metal-binding</keyword>
<dbReference type="InterPro" id="IPR019787">
    <property type="entry name" value="Znf_PHD-finger"/>
</dbReference>
<evidence type="ECO:0000256" key="9">
    <source>
        <dbReference type="ARBA" id="ARBA00023242"/>
    </source>
</evidence>
<evidence type="ECO:0000313" key="15">
    <source>
        <dbReference type="EMBL" id="KAL1129879.1"/>
    </source>
</evidence>
<dbReference type="GO" id="GO:0008270">
    <property type="term" value="F:zinc ion binding"/>
    <property type="evidence" value="ECO:0007669"/>
    <property type="project" value="UniProtKB-KW"/>
</dbReference>
<keyword evidence="16" id="KW-1185">Reference proteome</keyword>
<evidence type="ECO:0000256" key="3">
    <source>
        <dbReference type="ARBA" id="ARBA00022723"/>
    </source>
</evidence>
<keyword evidence="5" id="KW-0862">Zinc</keyword>
<name>A0ABD0YFJ6_9HEMI</name>
<keyword evidence="9" id="KW-0539">Nucleus</keyword>
<comment type="caution">
    <text evidence="15">The sequence shown here is derived from an EMBL/GenBank/DDBJ whole genome shotgun (WGS) entry which is preliminary data.</text>
</comment>
<evidence type="ECO:0000259" key="14">
    <source>
        <dbReference type="PROSITE" id="PS51058"/>
    </source>
</evidence>
<dbReference type="Gene3D" id="3.30.40.10">
    <property type="entry name" value="Zinc/RING finger domain, C3HC4 (zinc finger)"/>
    <property type="match status" value="1"/>
</dbReference>
<dbReference type="AlphaFoldDB" id="A0ABD0YFJ6"/>
<feature type="domain" description="PHD-type" evidence="13">
    <location>
        <begin position="25"/>
        <end position="75"/>
    </location>
</feature>
<keyword evidence="2" id="KW-0597">Phosphoprotein</keyword>
<keyword evidence="4 12" id="KW-0863">Zinc-finger</keyword>
<evidence type="ECO:0000256" key="2">
    <source>
        <dbReference type="ARBA" id="ARBA00022553"/>
    </source>
</evidence>
<reference evidence="15 16" key="1">
    <citation type="submission" date="2024-07" db="EMBL/GenBank/DDBJ databases">
        <title>Chromosome-level genome assembly of the water stick insect Ranatra chinensis (Heteroptera: Nepidae).</title>
        <authorList>
            <person name="Liu X."/>
        </authorList>
    </citation>
    <scope>NUCLEOTIDE SEQUENCE [LARGE SCALE GENOMIC DNA]</scope>
    <source>
        <strain evidence="15">Cailab_2021Rc</strain>
        <tissue evidence="15">Muscle</tissue>
    </source>
</reference>
<feature type="non-terminal residue" evidence="15">
    <location>
        <position position="1"/>
    </location>
</feature>
<dbReference type="InterPro" id="IPR037869">
    <property type="entry name" value="Spp1/CFP1"/>
</dbReference>
<proteinExistence type="predicted"/>
<dbReference type="CDD" id="cd15553">
    <property type="entry name" value="PHD_Cfp1"/>
    <property type="match status" value="1"/>
</dbReference>
<dbReference type="InterPro" id="IPR013083">
    <property type="entry name" value="Znf_RING/FYVE/PHD"/>
</dbReference>
<dbReference type="PROSITE" id="PS50016">
    <property type="entry name" value="ZF_PHD_2"/>
    <property type="match status" value="1"/>
</dbReference>
<dbReference type="GO" id="GO:0031981">
    <property type="term" value="C:nuclear lumen"/>
    <property type="evidence" value="ECO:0007669"/>
    <property type="project" value="UniProtKB-ARBA"/>
</dbReference>
<dbReference type="InterPro" id="IPR011011">
    <property type="entry name" value="Znf_FYVE_PHD"/>
</dbReference>
<evidence type="ECO:0000256" key="4">
    <source>
        <dbReference type="ARBA" id="ARBA00022771"/>
    </source>
</evidence>
<evidence type="ECO:0000313" key="16">
    <source>
        <dbReference type="Proteomes" id="UP001558652"/>
    </source>
</evidence>
<evidence type="ECO:0000256" key="11">
    <source>
        <dbReference type="ARBA" id="ARBA00081451"/>
    </source>
</evidence>
<evidence type="ECO:0000259" key="13">
    <source>
        <dbReference type="PROSITE" id="PS50016"/>
    </source>
</evidence>
<dbReference type="InterPro" id="IPR001965">
    <property type="entry name" value="Znf_PHD"/>
</dbReference>
<evidence type="ECO:0000256" key="1">
    <source>
        <dbReference type="ARBA" id="ARBA00004123"/>
    </source>
</evidence>
<dbReference type="SUPFAM" id="SSF57903">
    <property type="entry name" value="FYVE/PHD zinc finger"/>
    <property type="match status" value="1"/>
</dbReference>
<dbReference type="Pfam" id="PF12269">
    <property type="entry name" value="CpG_bind_C"/>
    <property type="match status" value="1"/>
</dbReference>
<keyword evidence="8" id="KW-0804">Transcription</keyword>
<evidence type="ECO:0000256" key="8">
    <source>
        <dbReference type="ARBA" id="ARBA00023163"/>
    </source>
</evidence>
<keyword evidence="7" id="KW-0238">DNA-binding</keyword>
<dbReference type="Proteomes" id="UP001558652">
    <property type="component" value="Unassembled WGS sequence"/>
</dbReference>
<protein>
    <recommendedName>
        <fullName evidence="10">CXXC-type zinc finger protein 1</fullName>
    </recommendedName>
    <alternativeName>
        <fullName evidence="11">PHD finger and CXXC domain-containing protein 1</fullName>
    </alternativeName>
</protein>
<dbReference type="Pfam" id="PF02008">
    <property type="entry name" value="zf-CXXC"/>
    <property type="match status" value="1"/>
</dbReference>
<evidence type="ECO:0000256" key="12">
    <source>
        <dbReference type="PROSITE-ProRule" id="PRU00509"/>
    </source>
</evidence>
<dbReference type="GO" id="GO:0003677">
    <property type="term" value="F:DNA binding"/>
    <property type="evidence" value="ECO:0007669"/>
    <property type="project" value="UniProtKB-KW"/>
</dbReference>
<dbReference type="SMART" id="SM00249">
    <property type="entry name" value="PHD"/>
    <property type="match status" value="1"/>
</dbReference>
<dbReference type="PANTHER" id="PTHR46174">
    <property type="entry name" value="CXXC-TYPE ZINC FINGER PROTEIN 1"/>
    <property type="match status" value="1"/>
</dbReference>
<dbReference type="PANTHER" id="PTHR46174:SF1">
    <property type="entry name" value="CXXC-TYPE ZINC FINGER PROTEIN 1"/>
    <property type="match status" value="1"/>
</dbReference>
<gene>
    <name evidence="15" type="ORF">AAG570_012823</name>
</gene>
<dbReference type="InterPro" id="IPR002857">
    <property type="entry name" value="Znf_CXXC"/>
</dbReference>
<evidence type="ECO:0000256" key="7">
    <source>
        <dbReference type="ARBA" id="ARBA00023125"/>
    </source>
</evidence>